<proteinExistence type="predicted"/>
<evidence type="ECO:0000256" key="1">
    <source>
        <dbReference type="ARBA" id="ARBA00004141"/>
    </source>
</evidence>
<evidence type="ECO:0000256" key="5">
    <source>
        <dbReference type="ARBA" id="ARBA00022826"/>
    </source>
</evidence>
<comment type="subcellular location">
    <subcellularLocation>
        <location evidence="1">Membrane</location>
        <topology evidence="1">Multi-pass membrane protein</topology>
    </subcellularLocation>
</comment>
<dbReference type="PANTHER" id="PTHR10027">
    <property type="entry name" value="CALCIUM-ACTIVATED POTASSIUM CHANNEL ALPHA CHAIN"/>
    <property type="match status" value="1"/>
</dbReference>
<feature type="transmembrane region" description="Helical" evidence="12">
    <location>
        <begin position="85"/>
        <end position="104"/>
    </location>
</feature>
<dbReference type="InterPro" id="IPR005821">
    <property type="entry name" value="Ion_trans_dom"/>
</dbReference>
<dbReference type="Pfam" id="PF03493">
    <property type="entry name" value="BK_channel_a"/>
    <property type="match status" value="1"/>
</dbReference>
<keyword evidence="3" id="KW-0633">Potassium transport</keyword>
<evidence type="ECO:0000313" key="14">
    <source>
        <dbReference type="EMBL" id="CAG9322222.1"/>
    </source>
</evidence>
<evidence type="ECO:0000256" key="10">
    <source>
        <dbReference type="ARBA" id="ARBA00023303"/>
    </source>
</evidence>
<dbReference type="GO" id="GO:0016020">
    <property type="term" value="C:membrane"/>
    <property type="evidence" value="ECO:0007669"/>
    <property type="project" value="UniProtKB-SubCell"/>
</dbReference>
<sequence length="985" mass="112137">MVSLKGKDEKIQQRLLEAFNPLNESKILKGPLIDPLNCEIINQCGLSSMMLEAYYRHVEYMKASVGAKNLKSAITQNALRFYRDLFEVTITIIACMLYVIGTYYEDSHADLFQVIDTIVATIFLMDWIWQFFYAQNRVEYAFSKMSMVDLLTIIPVYVELILFGFHFNLNFLRALRILRIVRVLRMFKALNEKEEVDGKQFLSSAVDVSGFNKQVLILIISIFSVIFIGAGLANGLNSLQSDSFKLNAGEFDFLTALYYTIVTTSTVGYGDIFPQRTASRMAILFMILAMAFILSDQLSKMSQLVSNYSKYDRKYHLVDHIIIGGYYTPSSIYQFLSQFYHQDHGKNNHRCVIIGSNYPSDDILKLINSSKYEEKICYLEGDISNPATLEKANAHMADSIFILTNQHSPHPDAADINATIVTKMIKHYYPYSHTYLQLVKNHPDSTMDYSPWHTVISIQDIKMSILGMSVYNKGFSTVITSLYTTSNSKVPKGLEASWLHKATQGIGKEVYCVQASEFFFGKMFYDVVKFVYKNINGILVIGVKSKYSKDNKGVIINPCNYRIANGDMLFVIADNQKAAGYISSYFSTDENYEESENSNRLSALEQAFLGMKLKDNTYKSMLEKGKIYSLWKDNLNGLVSHHIIVIGDIEGFPNIVKALRSYSYQPICLINNSEPSSEWAKITDLCPNLYYFKGNMLNHQDLYMAAISDCRCVVILTQTDKNNSSLDSKAILCSRLIDVSFPNTQILVELSDENSVKFLSNRPQGEFSKMHYYTWPQHLSGGCFFANYLDSLICQIFYNPDLSLILNKLIGFGTYEKEYQENSKIHTIKIPTSYFQGKNSCSYQQILIDFLEMKPPIIPLAVISRRNTTDIYTPGEVLYINPTHSTTIRPLDSIICIGGSSLDSRKESLRSDGSTGPESIGVKSISIESEKADENKDVINLLIESLKHRLNSDWYFKNKIEWKAMSIHNLQKEVEDLKCDLIEKA</sequence>
<keyword evidence="2" id="KW-0813">Transport</keyword>
<evidence type="ECO:0000256" key="9">
    <source>
        <dbReference type="ARBA" id="ARBA00023136"/>
    </source>
</evidence>
<keyword evidence="15" id="KW-1185">Reference proteome</keyword>
<dbReference type="Pfam" id="PF22614">
    <property type="entry name" value="Slo-like_RCK"/>
    <property type="match status" value="2"/>
</dbReference>
<keyword evidence="7 12" id="KW-1133">Transmembrane helix</keyword>
<dbReference type="PROSITE" id="PS51201">
    <property type="entry name" value="RCK_N"/>
    <property type="match status" value="1"/>
</dbReference>
<keyword evidence="8" id="KW-0406">Ion transport</keyword>
<evidence type="ECO:0000256" key="12">
    <source>
        <dbReference type="SAM" id="Phobius"/>
    </source>
</evidence>
<evidence type="ECO:0000259" key="13">
    <source>
        <dbReference type="PROSITE" id="PS51201"/>
    </source>
</evidence>
<reference evidence="14" key="1">
    <citation type="submission" date="2021-09" db="EMBL/GenBank/DDBJ databases">
        <authorList>
            <consortium name="AG Swart"/>
            <person name="Singh M."/>
            <person name="Singh A."/>
            <person name="Seah K."/>
            <person name="Emmerich C."/>
        </authorList>
    </citation>
    <scope>NUCLEOTIDE SEQUENCE</scope>
    <source>
        <strain evidence="14">ATCC30299</strain>
    </source>
</reference>
<dbReference type="SUPFAM" id="SSF51735">
    <property type="entry name" value="NAD(P)-binding Rossmann-fold domains"/>
    <property type="match status" value="1"/>
</dbReference>
<dbReference type="InterPro" id="IPR036291">
    <property type="entry name" value="NAD(P)-bd_dom_sf"/>
</dbReference>
<dbReference type="Gene3D" id="1.10.287.70">
    <property type="match status" value="1"/>
</dbReference>
<organism evidence="14 15">
    <name type="scientific">Blepharisma stoltei</name>
    <dbReference type="NCBI Taxonomy" id="1481888"/>
    <lineage>
        <taxon>Eukaryota</taxon>
        <taxon>Sar</taxon>
        <taxon>Alveolata</taxon>
        <taxon>Ciliophora</taxon>
        <taxon>Postciliodesmatophora</taxon>
        <taxon>Heterotrichea</taxon>
        <taxon>Heterotrichida</taxon>
        <taxon>Blepharismidae</taxon>
        <taxon>Blepharisma</taxon>
    </lineage>
</organism>
<keyword evidence="10" id="KW-0407">Ion channel</keyword>
<evidence type="ECO:0000313" key="15">
    <source>
        <dbReference type="Proteomes" id="UP001162131"/>
    </source>
</evidence>
<keyword evidence="5" id="KW-0631">Potassium channel</keyword>
<evidence type="ECO:0000256" key="4">
    <source>
        <dbReference type="ARBA" id="ARBA00022692"/>
    </source>
</evidence>
<dbReference type="Pfam" id="PF00520">
    <property type="entry name" value="Ion_trans"/>
    <property type="match status" value="1"/>
</dbReference>
<dbReference type="InterPro" id="IPR027359">
    <property type="entry name" value="Volt_channel_dom_sf"/>
</dbReference>
<protein>
    <recommendedName>
        <fullName evidence="11">BK channel</fullName>
    </recommendedName>
</protein>
<evidence type="ECO:0000256" key="11">
    <source>
        <dbReference type="ARBA" id="ARBA00029579"/>
    </source>
</evidence>
<dbReference type="Gene3D" id="1.20.120.350">
    <property type="entry name" value="Voltage-gated potassium channels. Chain C"/>
    <property type="match status" value="1"/>
</dbReference>
<evidence type="ECO:0000256" key="8">
    <source>
        <dbReference type="ARBA" id="ARBA00023065"/>
    </source>
</evidence>
<accession>A0AAU9J7M9</accession>
<feature type="transmembrane region" description="Helical" evidence="12">
    <location>
        <begin position="256"/>
        <end position="274"/>
    </location>
</feature>
<dbReference type="Proteomes" id="UP001162131">
    <property type="component" value="Unassembled WGS sequence"/>
</dbReference>
<gene>
    <name evidence="14" type="ORF">BSTOLATCC_MIC30597</name>
</gene>
<evidence type="ECO:0000256" key="6">
    <source>
        <dbReference type="ARBA" id="ARBA00022958"/>
    </source>
</evidence>
<dbReference type="AlphaFoldDB" id="A0AAU9J7M9"/>
<dbReference type="SUPFAM" id="SSF81324">
    <property type="entry name" value="Voltage-gated potassium channels"/>
    <property type="match status" value="1"/>
</dbReference>
<dbReference type="GO" id="GO:0005267">
    <property type="term" value="F:potassium channel activity"/>
    <property type="evidence" value="ECO:0007669"/>
    <property type="project" value="UniProtKB-KW"/>
</dbReference>
<keyword evidence="6" id="KW-0630">Potassium</keyword>
<dbReference type="InterPro" id="IPR047871">
    <property type="entry name" value="K_chnl_Slo-like"/>
</dbReference>
<keyword evidence="9 12" id="KW-0472">Membrane</keyword>
<dbReference type="PANTHER" id="PTHR10027:SF10">
    <property type="entry name" value="SLOWPOKE 2, ISOFORM D"/>
    <property type="match status" value="1"/>
</dbReference>
<dbReference type="Gene3D" id="3.40.50.720">
    <property type="entry name" value="NAD(P)-binding Rossmann-like Domain"/>
    <property type="match status" value="2"/>
</dbReference>
<dbReference type="EMBL" id="CAJZBQ010000030">
    <property type="protein sequence ID" value="CAG9322222.1"/>
    <property type="molecule type" value="Genomic_DNA"/>
</dbReference>
<feature type="transmembrane region" description="Helical" evidence="12">
    <location>
        <begin position="152"/>
        <end position="172"/>
    </location>
</feature>
<feature type="transmembrane region" description="Helical" evidence="12">
    <location>
        <begin position="281"/>
        <end position="299"/>
    </location>
</feature>
<evidence type="ECO:0000256" key="7">
    <source>
        <dbReference type="ARBA" id="ARBA00022989"/>
    </source>
</evidence>
<dbReference type="InterPro" id="IPR003929">
    <property type="entry name" value="K_chnl_BK_asu"/>
</dbReference>
<dbReference type="InterPro" id="IPR003148">
    <property type="entry name" value="RCK_N"/>
</dbReference>
<evidence type="ECO:0000256" key="3">
    <source>
        <dbReference type="ARBA" id="ARBA00022538"/>
    </source>
</evidence>
<keyword evidence="4 12" id="KW-0812">Transmembrane</keyword>
<dbReference type="PRINTS" id="PR00169">
    <property type="entry name" value="KCHANNEL"/>
</dbReference>
<name>A0AAU9J7M9_9CILI</name>
<feature type="domain" description="RCK N-terminal" evidence="13">
    <location>
        <begin position="640"/>
        <end position="769"/>
    </location>
</feature>
<feature type="transmembrane region" description="Helical" evidence="12">
    <location>
        <begin position="215"/>
        <end position="236"/>
    </location>
</feature>
<comment type="caution">
    <text evidence="14">The sequence shown here is derived from an EMBL/GenBank/DDBJ whole genome shotgun (WGS) entry which is preliminary data.</text>
</comment>
<evidence type="ECO:0000256" key="2">
    <source>
        <dbReference type="ARBA" id="ARBA00022448"/>
    </source>
</evidence>